<dbReference type="AlphaFoldDB" id="A0A380CHM4"/>
<gene>
    <name evidence="2" type="primary">ydeN_2</name>
    <name evidence="1" type="synonym">ydeN</name>
    <name evidence="2" type="ORF">NCTC12413_01483</name>
    <name evidence="1" type="ORF">SAR03_00610</name>
</gene>
<dbReference type="SUPFAM" id="SSF53474">
    <property type="entry name" value="alpha/beta-Hydrolases"/>
    <property type="match status" value="1"/>
</dbReference>
<dbReference type="InterPro" id="IPR010662">
    <property type="entry name" value="RBBP9/YdeN"/>
</dbReference>
<dbReference type="Pfam" id="PF06821">
    <property type="entry name" value="Ser_hydrolase"/>
    <property type="match status" value="1"/>
</dbReference>
<reference evidence="2 3" key="1">
    <citation type="submission" date="2018-06" db="EMBL/GenBank/DDBJ databases">
        <authorList>
            <consortium name="Pathogen Informatics"/>
            <person name="Doyle S."/>
        </authorList>
    </citation>
    <scope>NUCLEOTIDE SEQUENCE [LARGE SCALE GENOMIC DNA]</scope>
    <source>
        <strain evidence="2 3">NCTC12413</strain>
    </source>
</reference>
<dbReference type="InterPro" id="IPR029058">
    <property type="entry name" value="AB_hydrolase_fold"/>
</dbReference>
<dbReference type="PANTHER" id="PTHR15394:SF3">
    <property type="entry name" value="SERINE HYDROLASE RBBP9"/>
    <property type="match status" value="1"/>
</dbReference>
<dbReference type="Gene3D" id="3.40.50.1820">
    <property type="entry name" value="alpha/beta hydrolase"/>
    <property type="match status" value="1"/>
</dbReference>
<organism evidence="2 3">
    <name type="scientific">Staphylococcus arlettae</name>
    <dbReference type="NCBI Taxonomy" id="29378"/>
    <lineage>
        <taxon>Bacteria</taxon>
        <taxon>Bacillati</taxon>
        <taxon>Bacillota</taxon>
        <taxon>Bacilli</taxon>
        <taxon>Bacillales</taxon>
        <taxon>Staphylococcaceae</taxon>
        <taxon>Staphylococcus</taxon>
    </lineage>
</organism>
<dbReference type="EMBL" id="UGZE01000001">
    <property type="protein sequence ID" value="SUJ19744.1"/>
    <property type="molecule type" value="Genomic_DNA"/>
</dbReference>
<keyword evidence="2" id="KW-0378">Hydrolase</keyword>
<sequence length="187" mass="21533">MKQLFIIHGYQANPNSHWFNWIAQKIQHYGYTTDIIELPNPHKPEYHAWYDTLKHHMDHELNDQTIIIAHSLGVITTLNYLARLSKAPNIKALILISGFHEKLRNLPELDAFISQTIVSNINAQHILALAATNDPIVDNAASNRLSQLLNINTINIEHDGHFLAEEGYTSFEFLWTQLQHILNNKKD</sequence>
<evidence type="ECO:0000313" key="3">
    <source>
        <dbReference type="Proteomes" id="UP000254956"/>
    </source>
</evidence>
<evidence type="ECO:0000313" key="4">
    <source>
        <dbReference type="Proteomes" id="UP000321598"/>
    </source>
</evidence>
<dbReference type="GO" id="GO:0016787">
    <property type="term" value="F:hydrolase activity"/>
    <property type="evidence" value="ECO:0007669"/>
    <property type="project" value="UniProtKB-KW"/>
</dbReference>
<evidence type="ECO:0000313" key="2">
    <source>
        <dbReference type="EMBL" id="SUJ19744.1"/>
    </source>
</evidence>
<dbReference type="EMBL" id="BKAV01000001">
    <property type="protein sequence ID" value="GEP99023.1"/>
    <property type="molecule type" value="Genomic_DNA"/>
</dbReference>
<accession>A0A380CHM4</accession>
<evidence type="ECO:0000313" key="1">
    <source>
        <dbReference type="EMBL" id="GEP99023.1"/>
    </source>
</evidence>
<dbReference type="RefSeq" id="WP_021458788.1">
    <property type="nucleotide sequence ID" value="NZ_BKAV01000001.1"/>
</dbReference>
<dbReference type="EC" id="3.-.-.-" evidence="2"/>
<dbReference type="Proteomes" id="UP000254956">
    <property type="component" value="Unassembled WGS sequence"/>
</dbReference>
<protein>
    <submittedName>
        <fullName evidence="2">Esterase</fullName>
        <ecNumber evidence="2">3.-.-.-</ecNumber>
    </submittedName>
    <submittedName>
        <fullName evidence="1">Hydrolase YdeN</fullName>
    </submittedName>
</protein>
<dbReference type="Proteomes" id="UP000321598">
    <property type="component" value="Unassembled WGS sequence"/>
</dbReference>
<dbReference type="PANTHER" id="PTHR15394">
    <property type="entry name" value="SERINE HYDROLASE RBBP9"/>
    <property type="match status" value="1"/>
</dbReference>
<proteinExistence type="predicted"/>
<name>A0A380CHM4_9STAP</name>
<keyword evidence="4" id="KW-1185">Reference proteome</keyword>
<reference evidence="1 4" key="2">
    <citation type="submission" date="2019-07" db="EMBL/GenBank/DDBJ databases">
        <title>Whole genome shotgun sequence of Staphylococcus arlettae NBRC 109765.</title>
        <authorList>
            <person name="Hosoyama A."/>
            <person name="Uohara A."/>
            <person name="Ohji S."/>
            <person name="Ichikawa N."/>
        </authorList>
    </citation>
    <scope>NUCLEOTIDE SEQUENCE [LARGE SCALE GENOMIC DNA]</scope>
    <source>
        <strain evidence="1 4">NBRC 109765</strain>
    </source>
</reference>
<dbReference type="OrthoDB" id="9804993at2"/>